<evidence type="ECO:0000256" key="2">
    <source>
        <dbReference type="SAM" id="SignalP"/>
    </source>
</evidence>
<keyword evidence="1" id="KW-1133">Transmembrane helix</keyword>
<feature type="signal peptide" evidence="2">
    <location>
        <begin position="1"/>
        <end position="23"/>
    </location>
</feature>
<dbReference type="InterPro" id="IPR000620">
    <property type="entry name" value="EamA_dom"/>
</dbReference>
<dbReference type="Gene3D" id="1.10.3730.20">
    <property type="match status" value="1"/>
</dbReference>
<evidence type="ECO:0000259" key="3">
    <source>
        <dbReference type="Pfam" id="PF00892"/>
    </source>
</evidence>
<dbReference type="Pfam" id="PF00892">
    <property type="entry name" value="EamA"/>
    <property type="match status" value="1"/>
</dbReference>
<keyword evidence="1" id="KW-0472">Membrane</keyword>
<dbReference type="Proteomes" id="UP001479436">
    <property type="component" value="Unassembled WGS sequence"/>
</dbReference>
<name>A0ABR2VQR9_9FUNG</name>
<keyword evidence="2" id="KW-0732">Signal</keyword>
<evidence type="ECO:0000313" key="5">
    <source>
        <dbReference type="Proteomes" id="UP001479436"/>
    </source>
</evidence>
<dbReference type="InterPro" id="IPR039632">
    <property type="entry name" value="TMEM42"/>
</dbReference>
<sequence>MAISSNILAVTAGLFAALASLFAKLTVDSRTIAIAESVYQTICQTFGIEVFNYLSDDKDNFVFLIIRSLCLGGICLCNALMWTTFTKALNSSKSSVQVTVINSVTNFCTTAFCGHVVFGEPLSLRWWCGASLIAVGSILMNHQETEQPREKTE</sequence>
<keyword evidence="5" id="KW-1185">Reference proteome</keyword>
<feature type="domain" description="EamA" evidence="3">
    <location>
        <begin position="6"/>
        <end position="141"/>
    </location>
</feature>
<dbReference type="EMBL" id="JASJQH010008216">
    <property type="protein sequence ID" value="KAK9694301.1"/>
    <property type="molecule type" value="Genomic_DNA"/>
</dbReference>
<reference evidence="4 5" key="1">
    <citation type="submission" date="2023-04" db="EMBL/GenBank/DDBJ databases">
        <title>Genome of Basidiobolus ranarum AG-B5.</title>
        <authorList>
            <person name="Stajich J.E."/>
            <person name="Carter-House D."/>
            <person name="Gryganskyi A."/>
        </authorList>
    </citation>
    <scope>NUCLEOTIDE SEQUENCE [LARGE SCALE GENOMIC DNA]</scope>
    <source>
        <strain evidence="4 5">AG-B5</strain>
    </source>
</reference>
<dbReference type="PANTHER" id="PTHR31965">
    <property type="entry name" value="TRANSMEMBRANE PROTEIN 42"/>
    <property type="match status" value="1"/>
</dbReference>
<protein>
    <recommendedName>
        <fullName evidence="3">EamA domain-containing protein</fullName>
    </recommendedName>
</protein>
<organism evidence="4 5">
    <name type="scientific">Basidiobolus ranarum</name>
    <dbReference type="NCBI Taxonomy" id="34480"/>
    <lineage>
        <taxon>Eukaryota</taxon>
        <taxon>Fungi</taxon>
        <taxon>Fungi incertae sedis</taxon>
        <taxon>Zoopagomycota</taxon>
        <taxon>Entomophthoromycotina</taxon>
        <taxon>Basidiobolomycetes</taxon>
        <taxon>Basidiobolales</taxon>
        <taxon>Basidiobolaceae</taxon>
        <taxon>Basidiobolus</taxon>
    </lineage>
</organism>
<dbReference type="InterPro" id="IPR037185">
    <property type="entry name" value="EmrE-like"/>
</dbReference>
<evidence type="ECO:0000256" key="1">
    <source>
        <dbReference type="SAM" id="Phobius"/>
    </source>
</evidence>
<gene>
    <name evidence="4" type="ORF">K7432_013479</name>
</gene>
<dbReference type="SUPFAM" id="SSF103481">
    <property type="entry name" value="Multidrug resistance efflux transporter EmrE"/>
    <property type="match status" value="1"/>
</dbReference>
<feature type="chain" id="PRO_5046262953" description="EamA domain-containing protein" evidence="2">
    <location>
        <begin position="24"/>
        <end position="153"/>
    </location>
</feature>
<accession>A0ABR2VQR9</accession>
<comment type="caution">
    <text evidence="4">The sequence shown here is derived from an EMBL/GenBank/DDBJ whole genome shotgun (WGS) entry which is preliminary data.</text>
</comment>
<dbReference type="PANTHER" id="PTHR31965:SF1">
    <property type="entry name" value="TRANSMEMBRANE PROTEIN 42"/>
    <property type="match status" value="1"/>
</dbReference>
<proteinExistence type="predicted"/>
<keyword evidence="1" id="KW-0812">Transmembrane</keyword>
<feature type="transmembrane region" description="Helical" evidence="1">
    <location>
        <begin position="61"/>
        <end position="83"/>
    </location>
</feature>
<evidence type="ECO:0000313" key="4">
    <source>
        <dbReference type="EMBL" id="KAK9694301.1"/>
    </source>
</evidence>